<dbReference type="AlphaFoldDB" id="A0A9D4CSG9"/>
<evidence type="ECO:0000313" key="2">
    <source>
        <dbReference type="Proteomes" id="UP000828390"/>
    </source>
</evidence>
<gene>
    <name evidence="1" type="ORF">DPMN_055489</name>
</gene>
<comment type="caution">
    <text evidence="1">The sequence shown here is derived from an EMBL/GenBank/DDBJ whole genome shotgun (WGS) entry which is preliminary data.</text>
</comment>
<sequence>MATDQTEEHAIDEALVAEHEGIQPSKISPHYLHSNSTSHTWVFSAIAELIGEYN</sequence>
<dbReference type="Proteomes" id="UP000828390">
    <property type="component" value="Unassembled WGS sequence"/>
</dbReference>
<reference evidence="1" key="2">
    <citation type="submission" date="2020-11" db="EMBL/GenBank/DDBJ databases">
        <authorList>
            <person name="McCartney M.A."/>
            <person name="Auch B."/>
            <person name="Kono T."/>
            <person name="Mallez S."/>
            <person name="Becker A."/>
            <person name="Gohl D.M."/>
            <person name="Silverstein K.A.T."/>
            <person name="Koren S."/>
            <person name="Bechman K.B."/>
            <person name="Herman A."/>
            <person name="Abrahante J.E."/>
            <person name="Garbe J."/>
        </authorList>
    </citation>
    <scope>NUCLEOTIDE SEQUENCE</scope>
    <source>
        <strain evidence="1">Duluth1</strain>
        <tissue evidence="1">Whole animal</tissue>
    </source>
</reference>
<name>A0A9D4CSG9_DREPO</name>
<reference evidence="1" key="1">
    <citation type="journal article" date="2019" name="bioRxiv">
        <title>The Genome of the Zebra Mussel, Dreissena polymorpha: A Resource for Invasive Species Research.</title>
        <authorList>
            <person name="McCartney M.A."/>
            <person name="Auch B."/>
            <person name="Kono T."/>
            <person name="Mallez S."/>
            <person name="Zhang Y."/>
            <person name="Obille A."/>
            <person name="Becker A."/>
            <person name="Abrahante J.E."/>
            <person name="Garbe J."/>
            <person name="Badalamenti J.P."/>
            <person name="Herman A."/>
            <person name="Mangelson H."/>
            <person name="Liachko I."/>
            <person name="Sullivan S."/>
            <person name="Sone E.D."/>
            <person name="Koren S."/>
            <person name="Silverstein K.A.T."/>
            <person name="Beckman K.B."/>
            <person name="Gohl D.M."/>
        </authorList>
    </citation>
    <scope>NUCLEOTIDE SEQUENCE</scope>
    <source>
        <strain evidence="1">Duluth1</strain>
        <tissue evidence="1">Whole animal</tissue>
    </source>
</reference>
<proteinExistence type="predicted"/>
<protein>
    <submittedName>
        <fullName evidence="1">Uncharacterized protein</fullName>
    </submittedName>
</protein>
<evidence type="ECO:0000313" key="1">
    <source>
        <dbReference type="EMBL" id="KAH3729518.1"/>
    </source>
</evidence>
<organism evidence="1 2">
    <name type="scientific">Dreissena polymorpha</name>
    <name type="common">Zebra mussel</name>
    <name type="synonym">Mytilus polymorpha</name>
    <dbReference type="NCBI Taxonomy" id="45954"/>
    <lineage>
        <taxon>Eukaryota</taxon>
        <taxon>Metazoa</taxon>
        <taxon>Spiralia</taxon>
        <taxon>Lophotrochozoa</taxon>
        <taxon>Mollusca</taxon>
        <taxon>Bivalvia</taxon>
        <taxon>Autobranchia</taxon>
        <taxon>Heteroconchia</taxon>
        <taxon>Euheterodonta</taxon>
        <taxon>Imparidentia</taxon>
        <taxon>Neoheterodontei</taxon>
        <taxon>Myida</taxon>
        <taxon>Dreissenoidea</taxon>
        <taxon>Dreissenidae</taxon>
        <taxon>Dreissena</taxon>
    </lineage>
</organism>
<keyword evidence="2" id="KW-1185">Reference proteome</keyword>
<dbReference type="EMBL" id="JAIWYP010000012">
    <property type="protein sequence ID" value="KAH3729518.1"/>
    <property type="molecule type" value="Genomic_DNA"/>
</dbReference>
<accession>A0A9D4CSG9</accession>